<sequence length="1045" mass="115727">MAHQRGNAVDNNGITSANMLPPNRTAHALEHPEGTRIPSSLLSPPQQPTAAPRRKSEQLAKQHRSRRDSVMLTRWHTAQGSGADGGGSSLNMDMPLLMDVEESVDYTPSSNEEDDMVRNGDVKNEAAAAQAESGTRKPKRTTTGRDESIRRFRLYNEYCSTEAKVKSDGRLRITVNETTNMSYLGKVLGTTSERVIPPEGVGPKHLLPMPSTRQPQPHMNIVMMVIGSRGDIQPFLKIGKLLKDRYRYRIRVATHPAFKNLVKSSGLDFFSVGGDPSELMAFMVKNPGMIPSLQTVRAGEISKRRDAMAEMFEGFWRSCIRATDDETDKANTKFMGDKEPFVADCIIANPPSYAHIHCAEALGIPMHLVFTFPYTPTRAFPHPLASVERSNVDLRYANFISYPLVDMMVWQGLGDLINTFRVKTLSLDPLWALWAPGATYRLRVPFTYLWSPGLVPKPHDWGEEIDVTGYVFLETTDTFEPDPSLMTFLEAGERPVYIGFGSIVVDDAKKFTNMIFEAIRKAGVRALVSRGWGGFGRDDVPDTVFMLGDVPHDWLFRRVSACVIHGGAGTTASALKLGRPTMVVPFFGDQHFWGSMVGSSGAGPKPVPYRELTSDILANGIRYLLTDEAKEAAGKIAKSIEVDGNGAENAVKSFQKHLKMFGPFSLRCSLLRNQVGVWGVKDSRVRLGPMAAHILVDRGELSWKQLRLLRHQEWNDFAGPVEPVFGIAGSLMDTLKDSFRGIGSVPVYLCRTAMQGIKGKISRQRQSKKERNGAEPTVKPVTLKQPPIDVPRPEEFVTNVTRGVGKTATAIVKAPASLALAIAQGFHNAPRLYGDDTVRRPTRITGFHSGLVASRREFVHGIYDGITGVVLLPTRGARTDGFWGFLKGTAFAIAGLVLKPISAVVGPVGYTMQGTLKQTERWRRHPHKVIRRARITQGHREIQGLRPDELSRVRARVLEGWHVMGQLEREVVSAERRHGIAGHIDHMVLDTSMMFADVDIARWCLRQLRKGAGVEDVLDATYKNKGSAKLWKPLVHTASNQLSVS</sequence>
<dbReference type="SUPFAM" id="SSF53756">
    <property type="entry name" value="UDP-Glycosyltransferase/glycogen phosphorylase"/>
    <property type="match status" value="1"/>
</dbReference>
<dbReference type="Proteomes" id="UP000002499">
    <property type="component" value="Unassembled WGS sequence"/>
</dbReference>
<evidence type="ECO:0000256" key="1">
    <source>
        <dbReference type="ARBA" id="ARBA00022679"/>
    </source>
</evidence>
<dbReference type="FunFam" id="3.40.50.2000:FF:000009">
    <property type="entry name" value="Sterol 3-beta-glucosyltransferase UGT80A2"/>
    <property type="match status" value="1"/>
</dbReference>
<dbReference type="GO" id="GO:0016906">
    <property type="term" value="F:sterol 3-beta-glucosyltransferase activity"/>
    <property type="evidence" value="ECO:0007669"/>
    <property type="project" value="UniProtKB-ARBA"/>
</dbReference>
<dbReference type="EMBL" id="GL698598">
    <property type="protein sequence ID" value="EFY84931.1"/>
    <property type="molecule type" value="Genomic_DNA"/>
</dbReference>
<dbReference type="AlphaFoldDB" id="E9EGP3"/>
<dbReference type="Pfam" id="PF06722">
    <property type="entry name" value="EryCIII-like_C"/>
    <property type="match status" value="1"/>
</dbReference>
<dbReference type="Gene3D" id="3.40.50.2000">
    <property type="entry name" value="Glycogen Phosphorylase B"/>
    <property type="match status" value="2"/>
</dbReference>
<dbReference type="Pfam" id="PF03033">
    <property type="entry name" value="Glyco_transf_28"/>
    <property type="match status" value="1"/>
</dbReference>
<accession>E9EGP3</accession>
<keyword evidence="1 5" id="KW-0808">Transferase</keyword>
<dbReference type="eggNOG" id="KOG1192">
    <property type="taxonomic scope" value="Eukaryota"/>
</dbReference>
<feature type="domain" description="Glycosyltransferase family 28 N-terminal" evidence="3">
    <location>
        <begin position="221"/>
        <end position="381"/>
    </location>
</feature>
<protein>
    <submittedName>
        <fullName evidence="5">UDP-glucose,sterol transferase</fullName>
    </submittedName>
</protein>
<dbReference type="CDD" id="cd03784">
    <property type="entry name" value="GT1_Gtf-like"/>
    <property type="match status" value="1"/>
</dbReference>
<dbReference type="KEGG" id="maw:19253352"/>
<dbReference type="OMA" id="YTNFMSY"/>
<dbReference type="InterPro" id="IPR010610">
    <property type="entry name" value="EryCIII-like_C"/>
</dbReference>
<dbReference type="InParanoid" id="E9EGP3"/>
<proteinExistence type="predicted"/>
<organism evidence="6">
    <name type="scientific">Metarhizium acridum (strain CQMa 102)</name>
    <dbReference type="NCBI Taxonomy" id="655827"/>
    <lineage>
        <taxon>Eukaryota</taxon>
        <taxon>Fungi</taxon>
        <taxon>Dikarya</taxon>
        <taxon>Ascomycota</taxon>
        <taxon>Pezizomycotina</taxon>
        <taxon>Sordariomycetes</taxon>
        <taxon>Hypocreomycetidae</taxon>
        <taxon>Hypocreales</taxon>
        <taxon>Clavicipitaceae</taxon>
        <taxon>Metarhizium</taxon>
    </lineage>
</organism>
<feature type="region of interest" description="Disordered" evidence="2">
    <location>
        <begin position="759"/>
        <end position="786"/>
    </location>
</feature>
<dbReference type="InterPro" id="IPR050426">
    <property type="entry name" value="Glycosyltransferase_28"/>
</dbReference>
<dbReference type="GeneID" id="19253352"/>
<dbReference type="InterPro" id="IPR004276">
    <property type="entry name" value="GlycoTrans_28_N"/>
</dbReference>
<evidence type="ECO:0000313" key="6">
    <source>
        <dbReference type="Proteomes" id="UP000002499"/>
    </source>
</evidence>
<dbReference type="GO" id="GO:0005975">
    <property type="term" value="P:carbohydrate metabolic process"/>
    <property type="evidence" value="ECO:0007669"/>
    <property type="project" value="InterPro"/>
</dbReference>
<evidence type="ECO:0000313" key="5">
    <source>
        <dbReference type="EMBL" id="EFY84931.1"/>
    </source>
</evidence>
<name>E9EGP3_METAQ</name>
<dbReference type="PANTHER" id="PTHR48050:SF5">
    <property type="entry name" value="UDP-GLUCOSE,STEROL TRANSFERASE"/>
    <property type="match status" value="1"/>
</dbReference>
<gene>
    <name evidence="5" type="ORF">MAC_09041</name>
</gene>
<feature type="domain" description="Erythromycin biosynthesis protein CIII-like C-terminal" evidence="4">
    <location>
        <begin position="539"/>
        <end position="637"/>
    </location>
</feature>
<dbReference type="InterPro" id="IPR002213">
    <property type="entry name" value="UDP_glucos_trans"/>
</dbReference>
<evidence type="ECO:0000259" key="3">
    <source>
        <dbReference type="Pfam" id="PF03033"/>
    </source>
</evidence>
<keyword evidence="6" id="KW-1185">Reference proteome</keyword>
<feature type="compositionally biased region" description="Polar residues" evidence="2">
    <location>
        <begin position="9"/>
        <end position="18"/>
    </location>
</feature>
<dbReference type="FunFam" id="3.40.50.2000:FF:000100">
    <property type="entry name" value="Glycosyltransferase family 1 protein"/>
    <property type="match status" value="1"/>
</dbReference>
<reference evidence="5 6" key="1">
    <citation type="journal article" date="2011" name="PLoS Genet.">
        <title>Genome sequencing and comparative transcriptomics of the model entomopathogenic fungi Metarhizium anisopliae and M. acridum.</title>
        <authorList>
            <person name="Gao Q."/>
            <person name="Jin K."/>
            <person name="Ying S.H."/>
            <person name="Zhang Y."/>
            <person name="Xiao G."/>
            <person name="Shang Y."/>
            <person name="Duan Z."/>
            <person name="Hu X."/>
            <person name="Xie X.Q."/>
            <person name="Zhou G."/>
            <person name="Peng G."/>
            <person name="Luo Z."/>
            <person name="Huang W."/>
            <person name="Wang B."/>
            <person name="Fang W."/>
            <person name="Wang S."/>
            <person name="Zhong Y."/>
            <person name="Ma L.J."/>
            <person name="St Leger R.J."/>
            <person name="Zhao G.P."/>
            <person name="Pei Y."/>
            <person name="Feng M.G."/>
            <person name="Xia Y."/>
            <person name="Wang C."/>
        </authorList>
    </citation>
    <scope>NUCLEOTIDE SEQUENCE [LARGE SCALE GENOMIC DNA]</scope>
    <source>
        <strain evidence="5 6">CQMa 102</strain>
    </source>
</reference>
<dbReference type="PANTHER" id="PTHR48050">
    <property type="entry name" value="STEROL 3-BETA-GLUCOSYLTRANSFERASE"/>
    <property type="match status" value="1"/>
</dbReference>
<evidence type="ECO:0000256" key="2">
    <source>
        <dbReference type="SAM" id="MobiDB-lite"/>
    </source>
</evidence>
<dbReference type="OrthoDB" id="5835829at2759"/>
<dbReference type="HOGENOM" id="CLU_000537_2_2_1"/>
<feature type="region of interest" description="Disordered" evidence="2">
    <location>
        <begin position="1"/>
        <end position="93"/>
    </location>
</feature>
<evidence type="ECO:0000259" key="4">
    <source>
        <dbReference type="Pfam" id="PF06722"/>
    </source>
</evidence>
<feature type="region of interest" description="Disordered" evidence="2">
    <location>
        <begin position="125"/>
        <end position="145"/>
    </location>
</feature>